<feature type="domain" description="PDZ" evidence="3">
    <location>
        <begin position="118"/>
        <end position="185"/>
    </location>
</feature>
<dbReference type="GeneTree" id="ENSGT00390000003420"/>
<comment type="similarity">
    <text evidence="1">Belongs to the GIPC family.</text>
</comment>
<dbReference type="Pfam" id="PF00595">
    <property type="entry name" value="PDZ"/>
    <property type="match status" value="1"/>
</dbReference>
<dbReference type="SUPFAM" id="SSF50156">
    <property type="entry name" value="PDZ domain-like"/>
    <property type="match status" value="1"/>
</dbReference>
<reference evidence="5" key="1">
    <citation type="submission" date="2003-08" db="EMBL/GenBank/DDBJ databases">
        <authorList>
            <person name="Birren B."/>
            <person name="Nusbaum C."/>
            <person name="Abebe A."/>
            <person name="Abouelleil A."/>
            <person name="Adekoya E."/>
            <person name="Ait-zahra M."/>
            <person name="Allen N."/>
            <person name="Allen T."/>
            <person name="An P."/>
            <person name="Anderson M."/>
            <person name="Anderson S."/>
            <person name="Arachchi H."/>
            <person name="Armbruster J."/>
            <person name="Bachantsang P."/>
            <person name="Baldwin J."/>
            <person name="Barry A."/>
            <person name="Bayul T."/>
            <person name="Blitshsteyn B."/>
            <person name="Bloom T."/>
            <person name="Blye J."/>
            <person name="Boguslavskiy L."/>
            <person name="Borowsky M."/>
            <person name="Boukhgalter B."/>
            <person name="Brunache A."/>
            <person name="Butler J."/>
            <person name="Calixte N."/>
            <person name="Calvo S."/>
            <person name="Camarata J."/>
            <person name="Campo K."/>
            <person name="Chang J."/>
            <person name="Cheshatsang Y."/>
            <person name="Citroen M."/>
            <person name="Collymore A."/>
            <person name="Considine T."/>
            <person name="Cook A."/>
            <person name="Cooke P."/>
            <person name="Corum B."/>
            <person name="Cuomo C."/>
            <person name="David R."/>
            <person name="Dawoe T."/>
            <person name="Degray S."/>
            <person name="Dodge S."/>
            <person name="Dooley K."/>
            <person name="Dorje P."/>
            <person name="Dorjee K."/>
            <person name="Dorris L."/>
            <person name="Duffey N."/>
            <person name="Dupes A."/>
            <person name="Elkins T."/>
            <person name="Engels R."/>
            <person name="Erickson J."/>
            <person name="Farina A."/>
            <person name="Faro S."/>
            <person name="Ferreira P."/>
            <person name="Fischer H."/>
            <person name="Fitzgerald M."/>
            <person name="Foley K."/>
            <person name="Gage D."/>
            <person name="Galagan J."/>
            <person name="Gearin G."/>
            <person name="Gnerre S."/>
            <person name="Gnirke A."/>
            <person name="Goyette A."/>
            <person name="Graham J."/>
            <person name="Grandbois E."/>
            <person name="Gyaltsen K."/>
            <person name="Hafez N."/>
            <person name="Hagopian D."/>
            <person name="Hagos B."/>
            <person name="Hall J."/>
            <person name="Hatcher B."/>
            <person name="Heller A."/>
            <person name="Higgins H."/>
            <person name="Honan T."/>
            <person name="Horn A."/>
            <person name="Houde N."/>
            <person name="Hughes L."/>
            <person name="Hulme W."/>
            <person name="Husby E."/>
            <person name="Iliev I."/>
            <person name="Jaffe D."/>
            <person name="Jones C."/>
            <person name="Kamal M."/>
            <person name="Kamat A."/>
            <person name="Kamvysselis M."/>
            <person name="Karlsson E."/>
            <person name="Kells C."/>
            <person name="Kieu A."/>
            <person name="Kisner P."/>
            <person name="Kodira C."/>
            <person name="Kulbokas E."/>
            <person name="Labutti K."/>
            <person name="Lama D."/>
            <person name="Landers T."/>
            <person name="Leger J."/>
            <person name="Levine S."/>
            <person name="Lewis D."/>
            <person name="Lewis T."/>
            <person name="Lindblad-toh K."/>
            <person name="Liu X."/>
            <person name="Lokyitsang T."/>
            <person name="Lokyitsang Y."/>
            <person name="Lucien O."/>
            <person name="Lui A."/>
            <person name="Ma L.J."/>
            <person name="Mabbitt R."/>
            <person name="Macdonald J."/>
            <person name="Maclean C."/>
            <person name="Major J."/>
            <person name="Manning J."/>
            <person name="Marabella R."/>
            <person name="Maru K."/>
            <person name="Matthews C."/>
            <person name="Mauceli E."/>
            <person name="Mccarthy M."/>
            <person name="Mcdonough S."/>
            <person name="Mcghee T."/>
            <person name="Meldrim J."/>
            <person name="Meneus L."/>
            <person name="Mesirov J."/>
            <person name="Mihalev A."/>
            <person name="Mihova T."/>
            <person name="Mikkelsen T."/>
            <person name="Mlenga V."/>
            <person name="Moru K."/>
            <person name="Mozes J."/>
            <person name="Mulrain L."/>
            <person name="Munson G."/>
            <person name="Naylor J."/>
            <person name="Newes C."/>
            <person name="Nguyen C."/>
            <person name="Nguyen N."/>
            <person name="Nguyen T."/>
            <person name="Nicol R."/>
            <person name="Nielsen C."/>
            <person name="Nizzari M."/>
            <person name="Norbu C."/>
            <person name="Norbu N."/>
            <person name="O'donnell P."/>
            <person name="Okoawo O."/>
            <person name="O'leary S."/>
            <person name="Omotosho B."/>
            <person name="O'neill K."/>
            <person name="Osman S."/>
            <person name="Parker S."/>
            <person name="Perrin D."/>
            <person name="Phunkhang P."/>
            <person name="Piqani B."/>
            <person name="Purcell S."/>
            <person name="Rachupka T."/>
            <person name="Ramasamy U."/>
            <person name="Rameau R."/>
            <person name="Ray V."/>
            <person name="Raymond C."/>
            <person name="Retta R."/>
            <person name="Richardson S."/>
            <person name="Rise C."/>
            <person name="Rodriguez J."/>
            <person name="Rogers J."/>
            <person name="Rogov P."/>
            <person name="Rutman M."/>
            <person name="Schupbach R."/>
            <person name="Seaman C."/>
            <person name="Settipalli S."/>
            <person name="Sharpe T."/>
            <person name="Sheridan J."/>
            <person name="Sherpa N."/>
            <person name="Shi J."/>
            <person name="Smirnov S."/>
            <person name="Smith C."/>
            <person name="Sougnez C."/>
            <person name="Spencer B."/>
            <person name="Stalker J."/>
            <person name="Stange-thomann N."/>
            <person name="Stavropoulos S."/>
            <person name="Stetson K."/>
            <person name="Stone C."/>
            <person name="Stone S."/>
            <person name="Stubbs M."/>
            <person name="Talamas J."/>
            <person name="Tchuinga P."/>
            <person name="Tenzing P."/>
            <person name="Tesfaye S."/>
            <person name="Theodore J."/>
            <person name="Thoulutsang Y."/>
            <person name="Topham K."/>
            <person name="Towey S."/>
            <person name="Tsamla T."/>
            <person name="Tsomo N."/>
            <person name="Vallee D."/>
            <person name="Vassiliev H."/>
            <person name="Venkataraman V."/>
            <person name="Vinson J."/>
            <person name="Vo A."/>
            <person name="Wade C."/>
            <person name="Wang S."/>
            <person name="Wangchuk T."/>
            <person name="Wangdi T."/>
            <person name="Whittaker C."/>
            <person name="Wilkinson J."/>
            <person name="Wu Y."/>
            <person name="Wyman D."/>
            <person name="Yadav S."/>
            <person name="Yang S."/>
            <person name="Yang X."/>
            <person name="Yeager S."/>
            <person name="Yee E."/>
            <person name="Young G."/>
            <person name="Zainoun J."/>
            <person name="Zembeck L."/>
            <person name="Zimmer A."/>
            <person name="Zody M."/>
            <person name="Lander E."/>
        </authorList>
    </citation>
    <scope>NUCLEOTIDE SEQUENCE [LARGE SCALE GENOMIC DNA]</scope>
</reference>
<dbReference type="InParanoid" id="H2Y5A9"/>
<evidence type="ECO:0000313" key="5">
    <source>
        <dbReference type="Proteomes" id="UP000007875"/>
    </source>
</evidence>
<dbReference type="SMART" id="SM00228">
    <property type="entry name" value="PDZ"/>
    <property type="match status" value="1"/>
</dbReference>
<organism evidence="4 5">
    <name type="scientific">Ciona savignyi</name>
    <name type="common">Pacific transparent sea squirt</name>
    <dbReference type="NCBI Taxonomy" id="51511"/>
    <lineage>
        <taxon>Eukaryota</taxon>
        <taxon>Metazoa</taxon>
        <taxon>Chordata</taxon>
        <taxon>Tunicata</taxon>
        <taxon>Ascidiacea</taxon>
        <taxon>Phlebobranchia</taxon>
        <taxon>Cionidae</taxon>
        <taxon>Ciona</taxon>
    </lineage>
</organism>
<dbReference type="InterPro" id="IPR036034">
    <property type="entry name" value="PDZ_sf"/>
</dbReference>
<dbReference type="InterPro" id="IPR017379">
    <property type="entry name" value="GIPC1/2/3"/>
</dbReference>
<dbReference type="OMA" id="MSHIESF"/>
<name>H2Y5A9_CIOSA</name>
<dbReference type="InterPro" id="IPR056814">
    <property type="entry name" value="GIPC1-3_GH1"/>
</dbReference>
<dbReference type="PROSITE" id="PS50106">
    <property type="entry name" value="PDZ"/>
    <property type="match status" value="1"/>
</dbReference>
<reference evidence="4" key="3">
    <citation type="submission" date="2025-09" db="UniProtKB">
        <authorList>
            <consortium name="Ensembl"/>
        </authorList>
    </citation>
    <scope>IDENTIFICATION</scope>
</reference>
<dbReference type="FunCoup" id="H2Y5A9">
    <property type="interactions" value="43"/>
</dbReference>
<feature type="compositionally biased region" description="Polar residues" evidence="2">
    <location>
        <begin position="215"/>
        <end position="232"/>
    </location>
</feature>
<dbReference type="Pfam" id="PF25083">
    <property type="entry name" value="GIPC1_GH1"/>
    <property type="match status" value="1"/>
</dbReference>
<dbReference type="AlphaFoldDB" id="H2Y5A9"/>
<protein>
    <recommendedName>
        <fullName evidence="3">PDZ domain-containing protein</fullName>
    </recommendedName>
</protein>
<dbReference type="Proteomes" id="UP000007875">
    <property type="component" value="Unassembled WGS sequence"/>
</dbReference>
<dbReference type="Ensembl" id="ENSCSAVT00000000512.1">
    <property type="protein sequence ID" value="ENSCSAVP00000000507.1"/>
    <property type="gene ID" value="ENSCSAVG00000000289.1"/>
</dbReference>
<evidence type="ECO:0000313" key="4">
    <source>
        <dbReference type="Ensembl" id="ENSCSAVP00000000507.1"/>
    </source>
</evidence>
<feature type="region of interest" description="Disordered" evidence="2">
    <location>
        <begin position="212"/>
        <end position="232"/>
    </location>
</feature>
<dbReference type="STRING" id="51511.ENSCSAVP00000000507"/>
<evidence type="ECO:0000256" key="1">
    <source>
        <dbReference type="ARBA" id="ARBA00009011"/>
    </source>
</evidence>
<sequence>MPFSNIFRKKKSKTAQPNLYENLPQNDQKSLISSSPETSKPKLVFHAQLAHGSPTVKIEGFSNVRELYSKLADAFQISVIQIIFCTLNTHKCDMDRLLGGQIGLDDFIFVHIKGEKKVVTVEKSEAALGLTITDNGAGYAFVKRIRTDSVVDKIGGINVGDHIESIDDVTMVGNRHFQVAKLLKEIPLNTIFKISLVNSQKGFDQIAPWSRKDGTSLQQHRNRKVNSSTSVQ</sequence>
<dbReference type="InterPro" id="IPR001478">
    <property type="entry name" value="PDZ"/>
</dbReference>
<evidence type="ECO:0000259" key="3">
    <source>
        <dbReference type="PROSITE" id="PS50106"/>
    </source>
</evidence>
<keyword evidence="5" id="KW-1185">Reference proteome</keyword>
<dbReference type="eggNOG" id="KOG3938">
    <property type="taxonomic scope" value="Eukaryota"/>
</dbReference>
<proteinExistence type="inferred from homology"/>
<dbReference type="FunFam" id="2.30.42.10:FF:000097">
    <property type="entry name" value="PDZ domain-containing protein GIPC1 isoform 1"/>
    <property type="match status" value="1"/>
</dbReference>
<dbReference type="HOGENOM" id="CLU_044527_2_0_1"/>
<accession>H2Y5A9</accession>
<dbReference type="Gene3D" id="2.30.42.10">
    <property type="match status" value="1"/>
</dbReference>
<dbReference type="PANTHER" id="PTHR12259">
    <property type="entry name" value="RGS-GAIP INTERACTING PROTEIN GIPC"/>
    <property type="match status" value="1"/>
</dbReference>
<dbReference type="CDD" id="cd06707">
    <property type="entry name" value="PDZ_GIPC"/>
    <property type="match status" value="1"/>
</dbReference>
<evidence type="ECO:0000256" key="2">
    <source>
        <dbReference type="SAM" id="MobiDB-lite"/>
    </source>
</evidence>
<dbReference type="PANTHER" id="PTHR12259:SF1">
    <property type="entry name" value="GH21964P"/>
    <property type="match status" value="1"/>
</dbReference>
<reference evidence="4" key="2">
    <citation type="submission" date="2025-08" db="UniProtKB">
        <authorList>
            <consortium name="Ensembl"/>
        </authorList>
    </citation>
    <scope>IDENTIFICATION</scope>
</reference>